<name>A0A6L6JDK2_9RHOB</name>
<reference evidence="3 4" key="1">
    <citation type="submission" date="2019-11" db="EMBL/GenBank/DDBJ databases">
        <authorList>
            <person name="Dong K."/>
        </authorList>
    </citation>
    <scope>NUCLEOTIDE SEQUENCE [LARGE SCALE GENOMIC DNA]</scope>
    <source>
        <strain evidence="3 4">NBRC 111993</strain>
    </source>
</reference>
<proteinExistence type="predicted"/>
<dbReference type="OrthoDB" id="9810895at2"/>
<gene>
    <name evidence="3" type="ORF">GL286_21340</name>
</gene>
<evidence type="ECO:0000256" key="1">
    <source>
        <dbReference type="SAM" id="MobiDB-lite"/>
    </source>
</evidence>
<dbReference type="EMBL" id="WMIE01000035">
    <property type="protein sequence ID" value="MTH80243.1"/>
    <property type="molecule type" value="Genomic_DNA"/>
</dbReference>
<feature type="signal peptide" evidence="2">
    <location>
        <begin position="1"/>
        <end position="26"/>
    </location>
</feature>
<evidence type="ECO:0000313" key="3">
    <source>
        <dbReference type="EMBL" id="MTH80243.1"/>
    </source>
</evidence>
<feature type="region of interest" description="Disordered" evidence="1">
    <location>
        <begin position="30"/>
        <end position="50"/>
    </location>
</feature>
<accession>A0A6L6JDK2</accession>
<dbReference type="AlphaFoldDB" id="A0A6L6JDK2"/>
<protein>
    <submittedName>
        <fullName evidence="3">Uncharacterized protein</fullName>
    </submittedName>
</protein>
<dbReference type="RefSeq" id="WP_155097591.1">
    <property type="nucleotide sequence ID" value="NZ_WMIE01000035.1"/>
</dbReference>
<evidence type="ECO:0000313" key="4">
    <source>
        <dbReference type="Proteomes" id="UP000478183"/>
    </source>
</evidence>
<organism evidence="3 4">
    <name type="scientific">Paracoccus aestuariivivens</name>
    <dbReference type="NCBI Taxonomy" id="1820333"/>
    <lineage>
        <taxon>Bacteria</taxon>
        <taxon>Pseudomonadati</taxon>
        <taxon>Pseudomonadota</taxon>
        <taxon>Alphaproteobacteria</taxon>
        <taxon>Rhodobacterales</taxon>
        <taxon>Paracoccaceae</taxon>
        <taxon>Paracoccus</taxon>
    </lineage>
</organism>
<sequence>MTPNPIRKTAILLVAAMMLPTAPLQAATVSRQDNAASPRGWSSIAGKDPRDVREMARTLPLSDQTTKDQPWCGRDSEIETALQHDFGEAKVATNTKDTALWGSDQMGTWTMVLQRPDDTSCIIASGIGFNQQTSPASYFVTAGLGS</sequence>
<evidence type="ECO:0000256" key="2">
    <source>
        <dbReference type="SAM" id="SignalP"/>
    </source>
</evidence>
<dbReference type="Proteomes" id="UP000478183">
    <property type="component" value="Unassembled WGS sequence"/>
</dbReference>
<keyword evidence="4" id="KW-1185">Reference proteome</keyword>
<feature type="chain" id="PRO_5026966489" evidence="2">
    <location>
        <begin position="27"/>
        <end position="146"/>
    </location>
</feature>
<comment type="caution">
    <text evidence="3">The sequence shown here is derived from an EMBL/GenBank/DDBJ whole genome shotgun (WGS) entry which is preliminary data.</text>
</comment>
<keyword evidence="2" id="KW-0732">Signal</keyword>